<protein>
    <submittedName>
        <fullName evidence="1">DUF3108 domain-containing protein</fullName>
    </submittedName>
</protein>
<gene>
    <name evidence="1" type="ORF">H8E23_16300</name>
</gene>
<sequence length="263" mass="29639">MLDQLPRVLLFLSVIAAVFLTAPGFCDNIKTQETDFPFRPGEKLTFVLKWTIIPAGEAVLEVLPLETVNGIESHHFVLTARSNAFVDQFYKVRDRIDAFTDMKMTHSILYKKDQLEGTSRRDVVVEFDWEKSQAQYSDFNTKLEPIDLTPGSFDPLSAFYFVRLVGLKTKLIIKRPVTDGKKCVIGKAAVIKRETIKLASGTYDTFLIEPEIEHIGGVFEKSKDAKIQLWVTADHRRIPVKIKSKVVVGSFTGELVSATGLKE</sequence>
<dbReference type="EMBL" id="JACNJH010000236">
    <property type="protein sequence ID" value="MBC8362946.1"/>
    <property type="molecule type" value="Genomic_DNA"/>
</dbReference>
<organism evidence="1 2">
    <name type="scientific">Candidatus Desulfatibia profunda</name>
    <dbReference type="NCBI Taxonomy" id="2841695"/>
    <lineage>
        <taxon>Bacteria</taxon>
        <taxon>Pseudomonadati</taxon>
        <taxon>Thermodesulfobacteriota</taxon>
        <taxon>Desulfobacteria</taxon>
        <taxon>Desulfobacterales</taxon>
        <taxon>Desulfobacterales incertae sedis</taxon>
        <taxon>Candidatus Desulfatibia</taxon>
    </lineage>
</organism>
<evidence type="ECO:0000313" key="2">
    <source>
        <dbReference type="Proteomes" id="UP000603434"/>
    </source>
</evidence>
<dbReference type="Pfam" id="PF11306">
    <property type="entry name" value="DUF3108"/>
    <property type="match status" value="1"/>
</dbReference>
<accession>A0A8J6TNX4</accession>
<reference evidence="1 2" key="1">
    <citation type="submission" date="2020-08" db="EMBL/GenBank/DDBJ databases">
        <title>Bridging the membrane lipid divide: bacteria of the FCB group superphylum have the potential to synthesize archaeal ether lipids.</title>
        <authorList>
            <person name="Villanueva L."/>
            <person name="Von Meijenfeldt F.A.B."/>
            <person name="Westbye A.B."/>
            <person name="Yadav S."/>
            <person name="Hopmans E.C."/>
            <person name="Dutilh B.E."/>
            <person name="Sinninghe Damste J.S."/>
        </authorList>
    </citation>
    <scope>NUCLEOTIDE SEQUENCE [LARGE SCALE GENOMIC DNA]</scope>
    <source>
        <strain evidence="1">NIOZ-UU30</strain>
    </source>
</reference>
<comment type="caution">
    <text evidence="1">The sequence shown here is derived from an EMBL/GenBank/DDBJ whole genome shotgun (WGS) entry which is preliminary data.</text>
</comment>
<dbReference type="Proteomes" id="UP000603434">
    <property type="component" value="Unassembled WGS sequence"/>
</dbReference>
<name>A0A8J6TNX4_9BACT</name>
<dbReference type="InterPro" id="IPR021457">
    <property type="entry name" value="DUF3108"/>
</dbReference>
<dbReference type="AlphaFoldDB" id="A0A8J6TNX4"/>
<proteinExistence type="predicted"/>
<evidence type="ECO:0000313" key="1">
    <source>
        <dbReference type="EMBL" id="MBC8362946.1"/>
    </source>
</evidence>